<dbReference type="PANTHER" id="PTHR43359">
    <property type="entry name" value="FORMATE HYDROGENLYASE SUBUNIT 4"/>
    <property type="match status" value="1"/>
</dbReference>
<dbReference type="AlphaFoldDB" id="A0A9J6P7R2"/>
<dbReference type="Proteomes" id="UP001056429">
    <property type="component" value="Unassembled WGS sequence"/>
</dbReference>
<keyword evidence="2 5" id="KW-0812">Transmembrane</keyword>
<evidence type="ECO:0000256" key="4">
    <source>
        <dbReference type="ARBA" id="ARBA00023136"/>
    </source>
</evidence>
<dbReference type="GO" id="GO:0005886">
    <property type="term" value="C:plasma membrane"/>
    <property type="evidence" value="ECO:0007669"/>
    <property type="project" value="TreeGrafter"/>
</dbReference>
<dbReference type="Pfam" id="PF00146">
    <property type="entry name" value="NADHdh"/>
    <property type="match status" value="1"/>
</dbReference>
<gene>
    <name evidence="6" type="ORF">KDK92_23490</name>
</gene>
<keyword evidence="4 5" id="KW-0472">Membrane</keyword>
<feature type="transmembrane region" description="Helical" evidence="5">
    <location>
        <begin position="269"/>
        <end position="290"/>
    </location>
</feature>
<accession>A0A9J6P7R2</accession>
<dbReference type="RefSeq" id="WP_250861864.1">
    <property type="nucleotide sequence ID" value="NZ_JAGSOJ010000007.1"/>
</dbReference>
<feature type="transmembrane region" description="Helical" evidence="5">
    <location>
        <begin position="302"/>
        <end position="319"/>
    </location>
</feature>
<sequence>MSFELINIFHLLVFPGFLFCFAFGLLLAGIDRKLVARMQRRIGPPLLQPLYDFFKLIGKESIVPRKASKSVFLIAPIIGLLSIVIIPLFVPIFGTEFVENSADLIVILYLLTAPAVAIILGGSASGSPYAGIGISREMVTMLSYELPLVLIFLAVGSRVGHDFNVASNITFSLTDINSYQAMKGMLLFDWKMIPAAVAFLLCIPAEVGTVPFDTAEAETEICEGPLVEYSGAYLGIYKLTSSIKMFVMGGIFVTLFLGGAGFSNLPLNIILFMLLIILVIVISVSFLRAIVARIKIEQTIKFFWTIPTLLGLISLVLTYI</sequence>
<keyword evidence="3 5" id="KW-1133">Transmembrane helix</keyword>
<dbReference type="InterPro" id="IPR052561">
    <property type="entry name" value="ComplexI_Subunit1"/>
</dbReference>
<feature type="transmembrane region" description="Helical" evidence="5">
    <location>
        <begin position="6"/>
        <end position="30"/>
    </location>
</feature>
<dbReference type="InterPro" id="IPR001694">
    <property type="entry name" value="NADH_UbQ_OxRdtase_su1/FPO"/>
</dbReference>
<keyword evidence="7" id="KW-1185">Reference proteome</keyword>
<dbReference type="PANTHER" id="PTHR43359:SF1">
    <property type="entry name" value="FORMATE HYDROGENLYASE SUBUNIT 4-RELATED"/>
    <property type="match status" value="1"/>
</dbReference>
<feature type="transmembrane region" description="Helical" evidence="5">
    <location>
        <begin position="106"/>
        <end position="130"/>
    </location>
</feature>
<organism evidence="6 7">
    <name type="scientific">Oceanirhabdus seepicola</name>
    <dbReference type="NCBI Taxonomy" id="2828781"/>
    <lineage>
        <taxon>Bacteria</taxon>
        <taxon>Bacillati</taxon>
        <taxon>Bacillota</taxon>
        <taxon>Clostridia</taxon>
        <taxon>Eubacteriales</taxon>
        <taxon>Clostridiaceae</taxon>
        <taxon>Oceanirhabdus</taxon>
    </lineage>
</organism>
<name>A0A9J6P7R2_9CLOT</name>
<feature type="transmembrane region" description="Helical" evidence="5">
    <location>
        <begin position="245"/>
        <end position="263"/>
    </location>
</feature>
<evidence type="ECO:0000256" key="1">
    <source>
        <dbReference type="ARBA" id="ARBA00004141"/>
    </source>
</evidence>
<protein>
    <submittedName>
        <fullName evidence="6">NADH-quinone oxidoreductase subunit H</fullName>
    </submittedName>
</protein>
<evidence type="ECO:0000256" key="5">
    <source>
        <dbReference type="SAM" id="Phobius"/>
    </source>
</evidence>
<reference evidence="6" key="1">
    <citation type="journal article" date="2021" name="mSystems">
        <title>Bacteria and Archaea Synergistically Convert Glycine Betaine to Biogenic Methane in the Formosa Cold Seep of the South China Sea.</title>
        <authorList>
            <person name="Li L."/>
            <person name="Zhang W."/>
            <person name="Zhang S."/>
            <person name="Song L."/>
            <person name="Sun Q."/>
            <person name="Zhang H."/>
            <person name="Xiang H."/>
            <person name="Dong X."/>
        </authorList>
    </citation>
    <scope>NUCLEOTIDE SEQUENCE</scope>
    <source>
        <strain evidence="6">ZWT</strain>
    </source>
</reference>
<evidence type="ECO:0000256" key="2">
    <source>
        <dbReference type="ARBA" id="ARBA00022692"/>
    </source>
</evidence>
<reference evidence="6" key="2">
    <citation type="submission" date="2021-04" db="EMBL/GenBank/DDBJ databases">
        <authorList>
            <person name="Dong X."/>
        </authorList>
    </citation>
    <scope>NUCLEOTIDE SEQUENCE</scope>
    <source>
        <strain evidence="6">ZWT</strain>
    </source>
</reference>
<evidence type="ECO:0000256" key="3">
    <source>
        <dbReference type="ARBA" id="ARBA00022989"/>
    </source>
</evidence>
<dbReference type="EMBL" id="JAGSOJ010000007">
    <property type="protein sequence ID" value="MCM1992691.1"/>
    <property type="molecule type" value="Genomic_DNA"/>
</dbReference>
<feature type="transmembrane region" description="Helical" evidence="5">
    <location>
        <begin position="71"/>
        <end position="94"/>
    </location>
</feature>
<comment type="subcellular location">
    <subcellularLocation>
        <location evidence="1">Membrane</location>
        <topology evidence="1">Multi-pass membrane protein</topology>
    </subcellularLocation>
</comment>
<evidence type="ECO:0000313" key="6">
    <source>
        <dbReference type="EMBL" id="MCM1992691.1"/>
    </source>
</evidence>
<comment type="caution">
    <text evidence="6">The sequence shown here is derived from an EMBL/GenBank/DDBJ whole genome shotgun (WGS) entry which is preliminary data.</text>
</comment>
<proteinExistence type="predicted"/>
<evidence type="ECO:0000313" key="7">
    <source>
        <dbReference type="Proteomes" id="UP001056429"/>
    </source>
</evidence>